<sequence length="49" mass="5363">MAADESPWAEFNLALVLAKMDDLREIAAYRRVIDSGHAEDGPKAAYNLG</sequence>
<name>A0A7C9JBF1_9ACTN</name>
<comment type="caution">
    <text evidence="1">The sequence shown here is derived from an EMBL/GenBank/DDBJ whole genome shotgun (WGS) entry which is preliminary data.</text>
</comment>
<dbReference type="AlphaFoldDB" id="A0A7C9JBF1"/>
<accession>A0A7C9JBF1</accession>
<reference evidence="1 2" key="1">
    <citation type="submission" date="2020-01" db="EMBL/GenBank/DDBJ databases">
        <title>Herbidospora sp. NEAU-GS84 nov., a novel actinomycete isolated from soil.</title>
        <authorList>
            <person name="Han L."/>
        </authorList>
    </citation>
    <scope>NUCLEOTIDE SEQUENCE [LARGE SCALE GENOMIC DNA]</scope>
    <source>
        <strain evidence="1 2">NEAU-GS84</strain>
    </source>
</reference>
<dbReference type="RefSeq" id="WP_161477947.1">
    <property type="nucleotide sequence ID" value="NZ_WXEW01000001.1"/>
</dbReference>
<organism evidence="1 2">
    <name type="scientific">Herbidospora solisilvae</name>
    <dbReference type="NCBI Taxonomy" id="2696284"/>
    <lineage>
        <taxon>Bacteria</taxon>
        <taxon>Bacillati</taxon>
        <taxon>Actinomycetota</taxon>
        <taxon>Actinomycetes</taxon>
        <taxon>Streptosporangiales</taxon>
        <taxon>Streptosporangiaceae</taxon>
        <taxon>Herbidospora</taxon>
    </lineage>
</organism>
<proteinExistence type="predicted"/>
<evidence type="ECO:0000313" key="2">
    <source>
        <dbReference type="Proteomes" id="UP000479526"/>
    </source>
</evidence>
<gene>
    <name evidence="1" type="ORF">GT755_01945</name>
</gene>
<keyword evidence="2" id="KW-1185">Reference proteome</keyword>
<evidence type="ECO:0000313" key="1">
    <source>
        <dbReference type="EMBL" id="NAS20443.1"/>
    </source>
</evidence>
<protein>
    <submittedName>
        <fullName evidence="1">Uncharacterized protein</fullName>
    </submittedName>
</protein>
<dbReference type="Proteomes" id="UP000479526">
    <property type="component" value="Unassembled WGS sequence"/>
</dbReference>
<dbReference type="EMBL" id="WXEW01000001">
    <property type="protein sequence ID" value="NAS20443.1"/>
    <property type="molecule type" value="Genomic_DNA"/>
</dbReference>